<feature type="compositionally biased region" description="Pro residues" evidence="1">
    <location>
        <begin position="159"/>
        <end position="173"/>
    </location>
</feature>
<name>A0A932CN14_UNCTE</name>
<keyword evidence="2" id="KW-1133">Transmembrane helix</keyword>
<comment type="caution">
    <text evidence="4">The sequence shown here is derived from an EMBL/GenBank/DDBJ whole genome shotgun (WGS) entry which is preliminary data.</text>
</comment>
<organism evidence="4 5">
    <name type="scientific">Tectimicrobiota bacterium</name>
    <dbReference type="NCBI Taxonomy" id="2528274"/>
    <lineage>
        <taxon>Bacteria</taxon>
        <taxon>Pseudomonadati</taxon>
        <taxon>Nitrospinota/Tectimicrobiota group</taxon>
        <taxon>Candidatus Tectimicrobiota</taxon>
    </lineage>
</organism>
<evidence type="ECO:0000256" key="2">
    <source>
        <dbReference type="SAM" id="Phobius"/>
    </source>
</evidence>
<dbReference type="Pfam" id="PF09851">
    <property type="entry name" value="SHOCT"/>
    <property type="match status" value="1"/>
</dbReference>
<feature type="domain" description="SHOCT" evidence="3">
    <location>
        <begin position="208"/>
        <end position="235"/>
    </location>
</feature>
<sequence>MDPTTAFDQAIYAIQSEGGQVHWQSPPQSAQFVIRKKDMMNTGGFTVGYNGELTIMPNAPQQSVIRLNLKVDWGSTVPVFVGSIVALIILCLLNPLFLMFGMLLGILVLAYSAWALSIKLPGDIAKKILRNIPGGSVAPAQRAAGFGGLAAFQRKGQAEPPPPAPSGPPPQTVPPAQAGWSGGPSGPHVQAGSPVQPAATDASAVIFDQIKQLAGLRDAGIISAEEFDVKKAELLKRI</sequence>
<evidence type="ECO:0000313" key="4">
    <source>
        <dbReference type="EMBL" id="MBI2876308.1"/>
    </source>
</evidence>
<proteinExistence type="predicted"/>
<reference evidence="4" key="1">
    <citation type="submission" date="2020-07" db="EMBL/GenBank/DDBJ databases">
        <title>Huge and variable diversity of episymbiotic CPR bacteria and DPANN archaea in groundwater ecosystems.</title>
        <authorList>
            <person name="He C.Y."/>
            <person name="Keren R."/>
            <person name="Whittaker M."/>
            <person name="Farag I.F."/>
            <person name="Doudna J."/>
            <person name="Cate J.H.D."/>
            <person name="Banfield J.F."/>
        </authorList>
    </citation>
    <scope>NUCLEOTIDE SEQUENCE</scope>
    <source>
        <strain evidence="4">NC_groundwater_672_Ag_B-0.1um_62_36</strain>
    </source>
</reference>
<evidence type="ECO:0000259" key="3">
    <source>
        <dbReference type="Pfam" id="PF09851"/>
    </source>
</evidence>
<protein>
    <submittedName>
        <fullName evidence="4">SHOCT domain-containing protein</fullName>
    </submittedName>
</protein>
<dbReference type="InterPro" id="IPR018649">
    <property type="entry name" value="SHOCT"/>
</dbReference>
<accession>A0A932CN14</accession>
<feature type="transmembrane region" description="Helical" evidence="2">
    <location>
        <begin position="71"/>
        <end position="90"/>
    </location>
</feature>
<dbReference type="AlphaFoldDB" id="A0A932CN14"/>
<dbReference type="EMBL" id="JACPRF010000169">
    <property type="protein sequence ID" value="MBI2876308.1"/>
    <property type="molecule type" value="Genomic_DNA"/>
</dbReference>
<feature type="region of interest" description="Disordered" evidence="1">
    <location>
        <begin position="154"/>
        <end position="195"/>
    </location>
</feature>
<evidence type="ECO:0000313" key="5">
    <source>
        <dbReference type="Proteomes" id="UP000769766"/>
    </source>
</evidence>
<feature type="transmembrane region" description="Helical" evidence="2">
    <location>
        <begin position="96"/>
        <end position="117"/>
    </location>
</feature>
<dbReference type="Proteomes" id="UP000769766">
    <property type="component" value="Unassembled WGS sequence"/>
</dbReference>
<keyword evidence="2" id="KW-0472">Membrane</keyword>
<gene>
    <name evidence="4" type="ORF">HYY20_05450</name>
</gene>
<evidence type="ECO:0000256" key="1">
    <source>
        <dbReference type="SAM" id="MobiDB-lite"/>
    </source>
</evidence>
<keyword evidence="2" id="KW-0812">Transmembrane</keyword>